<dbReference type="Proteomes" id="UP000663828">
    <property type="component" value="Unassembled WGS sequence"/>
</dbReference>
<feature type="domain" description="F-box" evidence="1">
    <location>
        <begin position="7"/>
        <end position="55"/>
    </location>
</feature>
<dbReference type="SUPFAM" id="SSF52047">
    <property type="entry name" value="RNI-like"/>
    <property type="match status" value="1"/>
</dbReference>
<reference evidence="2" key="1">
    <citation type="submission" date="2021-02" db="EMBL/GenBank/DDBJ databases">
        <authorList>
            <person name="Nowell W R."/>
        </authorList>
    </citation>
    <scope>NUCLEOTIDE SEQUENCE</scope>
</reference>
<proteinExistence type="predicted"/>
<organism evidence="2 3">
    <name type="scientific">Adineta ricciae</name>
    <name type="common">Rotifer</name>
    <dbReference type="NCBI Taxonomy" id="249248"/>
    <lineage>
        <taxon>Eukaryota</taxon>
        <taxon>Metazoa</taxon>
        <taxon>Spiralia</taxon>
        <taxon>Gnathifera</taxon>
        <taxon>Rotifera</taxon>
        <taxon>Eurotatoria</taxon>
        <taxon>Bdelloidea</taxon>
        <taxon>Adinetida</taxon>
        <taxon>Adinetidae</taxon>
        <taxon>Adineta</taxon>
    </lineage>
</organism>
<sequence>MISNRLTPSIDALPVEILHIIFDNLDAQTISLSIRLLSRFFRSVVHSYNRYALNLSFTSKSDYQQLCRCVPPENIYSLTLSNDHHRLNQINVLISFLNLSQASRLHSLKLLDISEQQLNSILESIDLKILVYLSCRLRKSSKNCAEVTNVPPALTVLQTSLTHLEFKASLTAMRSDGVLSVGDTAALIMFEDRMRIDALCQLVQCSPYLCSLNITDVPFGTVNHARFRSFSQLKSLTFTDLSVDIKDLESFLALTPALVYLKLIGGRRMLNGKRWEEFIQINLPHLEKFQFYFREARSRESISQDLKNTLNLFKSPFWAEYKKWFVACQCLCQYETYISICVYSIPICISHMDDCKSTLATKPLITSSRDMLTMHSIRSMALTVDRTTMRNLQKQSLLIDRPLFRNVTDIELEFSDDESNVSLNSLSEFIDLSRLMHVKISNSYSHKITNHLLADIKRFLTDLPNLTSLLIHSDFYLNKPFLTIEEVLAIIPSHVKYLQIPIDQIGQIDMVWQTCQNLSIIELRVNKDTLLSAIVKWFDKNSVNTACIYDRKAVVVWLGKRISPSSESDHSRKRIKVLSNSKKI</sequence>
<accession>A0A815YXG0</accession>
<dbReference type="SUPFAM" id="SSF81383">
    <property type="entry name" value="F-box domain"/>
    <property type="match status" value="1"/>
</dbReference>
<dbReference type="EMBL" id="CAJNOR010005761">
    <property type="protein sequence ID" value="CAF1575372.1"/>
    <property type="molecule type" value="Genomic_DNA"/>
</dbReference>
<evidence type="ECO:0000259" key="1">
    <source>
        <dbReference type="PROSITE" id="PS50181"/>
    </source>
</evidence>
<protein>
    <recommendedName>
        <fullName evidence="1">F-box domain-containing protein</fullName>
    </recommendedName>
</protein>
<dbReference type="InterPro" id="IPR001810">
    <property type="entry name" value="F-box_dom"/>
</dbReference>
<comment type="caution">
    <text evidence="2">The sequence shown here is derived from an EMBL/GenBank/DDBJ whole genome shotgun (WGS) entry which is preliminary data.</text>
</comment>
<dbReference type="PROSITE" id="PS50181">
    <property type="entry name" value="FBOX"/>
    <property type="match status" value="1"/>
</dbReference>
<dbReference type="InterPro" id="IPR036047">
    <property type="entry name" value="F-box-like_dom_sf"/>
</dbReference>
<evidence type="ECO:0000313" key="3">
    <source>
        <dbReference type="Proteomes" id="UP000663828"/>
    </source>
</evidence>
<name>A0A815YXG0_ADIRI</name>
<dbReference type="Pfam" id="PF00646">
    <property type="entry name" value="F-box"/>
    <property type="match status" value="1"/>
</dbReference>
<keyword evidence="3" id="KW-1185">Reference proteome</keyword>
<dbReference type="AlphaFoldDB" id="A0A815YXG0"/>
<gene>
    <name evidence="2" type="ORF">XAT740_LOCUS44892</name>
</gene>
<evidence type="ECO:0000313" key="2">
    <source>
        <dbReference type="EMBL" id="CAF1575372.1"/>
    </source>
</evidence>